<organism evidence="1 2">
    <name type="scientific">Plasmopara halstedii</name>
    <name type="common">Downy mildew of sunflower</name>
    <dbReference type="NCBI Taxonomy" id="4781"/>
    <lineage>
        <taxon>Eukaryota</taxon>
        <taxon>Sar</taxon>
        <taxon>Stramenopiles</taxon>
        <taxon>Oomycota</taxon>
        <taxon>Peronosporomycetes</taxon>
        <taxon>Peronosporales</taxon>
        <taxon>Peronosporaceae</taxon>
        <taxon>Plasmopara</taxon>
    </lineage>
</organism>
<sequence length="53" mass="5902">MAERTITLFLGKETESPGVTKNPQAAVSDYLKFAVYKYDLMNTMGELSLLSEV</sequence>
<name>A0A0P1A6I3_PLAHL</name>
<evidence type="ECO:0000313" key="1">
    <source>
        <dbReference type="EMBL" id="CEG35838.1"/>
    </source>
</evidence>
<evidence type="ECO:0000313" key="2">
    <source>
        <dbReference type="Proteomes" id="UP000054928"/>
    </source>
</evidence>
<dbReference type="GeneID" id="36395222"/>
<dbReference type="EMBL" id="CCYD01000109">
    <property type="protein sequence ID" value="CEG35838.1"/>
    <property type="molecule type" value="Genomic_DNA"/>
</dbReference>
<dbReference type="RefSeq" id="XP_024572207.1">
    <property type="nucleotide sequence ID" value="XM_024728625.1"/>
</dbReference>
<dbReference type="Proteomes" id="UP000054928">
    <property type="component" value="Unassembled WGS sequence"/>
</dbReference>
<reference evidence="2" key="1">
    <citation type="submission" date="2014-09" db="EMBL/GenBank/DDBJ databases">
        <authorList>
            <person name="Sharma Rahul"/>
            <person name="Thines Marco"/>
        </authorList>
    </citation>
    <scope>NUCLEOTIDE SEQUENCE [LARGE SCALE GENOMIC DNA]</scope>
</reference>
<keyword evidence="2" id="KW-1185">Reference proteome</keyword>
<proteinExistence type="predicted"/>
<accession>A0A0P1A6I3</accession>
<dbReference type="AlphaFoldDB" id="A0A0P1A6I3"/>
<protein>
    <submittedName>
        <fullName evidence="1">Uncharacterized protein</fullName>
    </submittedName>
</protein>